<sequence length="113" mass="13252">MNYCFDIIGTTSLLTFFNYQQQLEQNQNRGKAYLGSHECSLDGFIESVENIPKKPDWNWDDVVGSIVNFWLKNEDKVRYWQNHCHTIDSDTVIVARVGKIEALRKEFESLFDV</sequence>
<dbReference type="OrthoDB" id="560781at2"/>
<organism evidence="1 2">
    <name type="scientific">Crocosphaera subtropica (strain ATCC 51142 / BH68)</name>
    <name type="common">Cyanothece sp. (strain ATCC 51142)</name>
    <dbReference type="NCBI Taxonomy" id="43989"/>
    <lineage>
        <taxon>Bacteria</taxon>
        <taxon>Bacillati</taxon>
        <taxon>Cyanobacteriota</taxon>
        <taxon>Cyanophyceae</taxon>
        <taxon>Oscillatoriophycideae</taxon>
        <taxon>Chroococcales</taxon>
        <taxon>Aphanothecaceae</taxon>
        <taxon>Crocosphaera</taxon>
        <taxon>Crocosphaera subtropica</taxon>
    </lineage>
</organism>
<accession>B1WR89</accession>
<dbReference type="RefSeq" id="WP_009546035.1">
    <property type="nucleotide sequence ID" value="NC_010546.1"/>
</dbReference>
<dbReference type="eggNOG" id="ENOG5032S9F">
    <property type="taxonomic scope" value="Bacteria"/>
</dbReference>
<reference evidence="1 2" key="1">
    <citation type="journal article" date="2008" name="Proc. Natl. Acad. Sci. U.S.A.">
        <title>The genome of Cyanothece 51142, a unicellular diazotrophic cyanobacterium important in the marine nitrogen cycle.</title>
        <authorList>
            <person name="Welsh E.A."/>
            <person name="Liberton M."/>
            <person name="Stoeckel J."/>
            <person name="Loh T."/>
            <person name="Elvitigala T."/>
            <person name="Wang C."/>
            <person name="Wollam A."/>
            <person name="Fulton R.S."/>
            <person name="Clifton S.W."/>
            <person name="Jacobs J.M."/>
            <person name="Aurora R."/>
            <person name="Ghosh B.K."/>
            <person name="Sherman L.A."/>
            <person name="Smith R.D."/>
            <person name="Wilson R.K."/>
            <person name="Pakrasi H.B."/>
        </authorList>
    </citation>
    <scope>NUCLEOTIDE SEQUENCE [LARGE SCALE GENOMIC DNA]</scope>
    <source>
        <strain evidence="2">ATCC 51142 / BH68</strain>
    </source>
</reference>
<evidence type="ECO:0000313" key="2">
    <source>
        <dbReference type="Proteomes" id="UP000001203"/>
    </source>
</evidence>
<proteinExistence type="predicted"/>
<dbReference type="Proteomes" id="UP000001203">
    <property type="component" value="Chromosome circular"/>
</dbReference>
<dbReference type="AlphaFoldDB" id="B1WR89"/>
<dbReference type="KEGG" id="cyt:cce_0796"/>
<name>B1WR89_CROS5</name>
<gene>
    <name evidence="1" type="ordered locus">cce_0796</name>
</gene>
<keyword evidence="2" id="KW-1185">Reference proteome</keyword>
<dbReference type="STRING" id="43989.cce_0796"/>
<dbReference type="HOGENOM" id="CLU_171014_0_0_3"/>
<dbReference type="EMBL" id="CP000806">
    <property type="protein sequence ID" value="ACB50147.1"/>
    <property type="molecule type" value="Genomic_DNA"/>
</dbReference>
<protein>
    <submittedName>
        <fullName evidence="1">Uncharacterized protein</fullName>
    </submittedName>
</protein>
<evidence type="ECO:0000313" key="1">
    <source>
        <dbReference type="EMBL" id="ACB50147.1"/>
    </source>
</evidence>